<gene>
    <name evidence="2" type="ORF">DFP72DRAFT_1095952</name>
</gene>
<dbReference type="InterPro" id="IPR052055">
    <property type="entry name" value="Hepadnavirus_pol/RT"/>
</dbReference>
<sequence>FKRGFVWTSRNTNSTSPSALYTETAPPLPSPPSSLLNNALYAKTIKDLGDAIKVETPFDIDAFEAHLVDHPNRAFVASVLKGLREGFWPFDEGEWEAEEREYKGNFVKEDVDVEAIRAFRDKELDAGRWSPPVDVDPGKLPPGMKLSPLFVVWQKGKARVITDHSASGINDGIPRESAKVRYDDMRPFGRALREARAANGDRALITFKSDVASAFLNLAAHPLFQIRQAVSIDGVIHIVRRLVFGNRASPRCWCAVSGLLCWVAIRKFEIESLHVYMDDFFGIDFDGNVVFYRGKYRPANQARLLEFWDAIKCPWEEKKQEHGQCLQIIGLYVEINRGAVSLSPDAVAALVAAIDTFLTSPDRKAPLRVWQRLAGHINWALNVLPWGRPALCEVYRKMAGKSQPIASLFLNREVVEELSWFKEVLGSSLGVSFVTEGCWDDSEADAVFWTDASLRLGMAFVCNGHGYFYPLEPCPPTVSIDIFFLEMVAILSAISYVASLP</sequence>
<evidence type="ECO:0000313" key="2">
    <source>
        <dbReference type="EMBL" id="KAF6744034.1"/>
    </source>
</evidence>
<feature type="compositionally biased region" description="Polar residues" evidence="1">
    <location>
        <begin position="8"/>
        <end position="21"/>
    </location>
</feature>
<evidence type="ECO:0000256" key="1">
    <source>
        <dbReference type="SAM" id="MobiDB-lite"/>
    </source>
</evidence>
<dbReference type="PANTHER" id="PTHR33050:SF7">
    <property type="entry name" value="RIBONUCLEASE H"/>
    <property type="match status" value="1"/>
</dbReference>
<dbReference type="InterPro" id="IPR043502">
    <property type="entry name" value="DNA/RNA_pol_sf"/>
</dbReference>
<name>A0A8H6LVU0_9AGAR</name>
<dbReference type="PANTHER" id="PTHR33050">
    <property type="entry name" value="REVERSE TRANSCRIPTASE DOMAIN-CONTAINING PROTEIN"/>
    <property type="match status" value="1"/>
</dbReference>
<dbReference type="AlphaFoldDB" id="A0A8H6LVU0"/>
<evidence type="ECO:0008006" key="4">
    <source>
        <dbReference type="Google" id="ProtNLM"/>
    </source>
</evidence>
<accession>A0A8H6LVU0</accession>
<dbReference type="EMBL" id="JACGCI010000129">
    <property type="protein sequence ID" value="KAF6744034.1"/>
    <property type="molecule type" value="Genomic_DNA"/>
</dbReference>
<dbReference type="OrthoDB" id="3249498at2759"/>
<dbReference type="Proteomes" id="UP000521943">
    <property type="component" value="Unassembled WGS sequence"/>
</dbReference>
<keyword evidence="3" id="KW-1185">Reference proteome</keyword>
<reference evidence="2 3" key="1">
    <citation type="submission" date="2020-07" db="EMBL/GenBank/DDBJ databases">
        <title>Comparative genomics of pyrophilous fungi reveals a link between fire events and developmental genes.</title>
        <authorList>
            <consortium name="DOE Joint Genome Institute"/>
            <person name="Steindorff A.S."/>
            <person name="Carver A."/>
            <person name="Calhoun S."/>
            <person name="Stillman K."/>
            <person name="Liu H."/>
            <person name="Lipzen A."/>
            <person name="Pangilinan J."/>
            <person name="Labutti K."/>
            <person name="Bruns T.D."/>
            <person name="Grigoriev I.V."/>
        </authorList>
    </citation>
    <scope>NUCLEOTIDE SEQUENCE [LARGE SCALE GENOMIC DNA]</scope>
    <source>
        <strain evidence="2 3">CBS 144469</strain>
    </source>
</reference>
<comment type="caution">
    <text evidence="2">The sequence shown here is derived from an EMBL/GenBank/DDBJ whole genome shotgun (WGS) entry which is preliminary data.</text>
</comment>
<proteinExistence type="predicted"/>
<feature type="non-terminal residue" evidence="2">
    <location>
        <position position="1"/>
    </location>
</feature>
<feature type="non-terminal residue" evidence="2">
    <location>
        <position position="501"/>
    </location>
</feature>
<evidence type="ECO:0000313" key="3">
    <source>
        <dbReference type="Proteomes" id="UP000521943"/>
    </source>
</evidence>
<dbReference type="SUPFAM" id="SSF56672">
    <property type="entry name" value="DNA/RNA polymerases"/>
    <property type="match status" value="1"/>
</dbReference>
<organism evidence="2 3">
    <name type="scientific">Ephemerocybe angulata</name>
    <dbReference type="NCBI Taxonomy" id="980116"/>
    <lineage>
        <taxon>Eukaryota</taxon>
        <taxon>Fungi</taxon>
        <taxon>Dikarya</taxon>
        <taxon>Basidiomycota</taxon>
        <taxon>Agaricomycotina</taxon>
        <taxon>Agaricomycetes</taxon>
        <taxon>Agaricomycetidae</taxon>
        <taxon>Agaricales</taxon>
        <taxon>Agaricineae</taxon>
        <taxon>Psathyrellaceae</taxon>
        <taxon>Ephemerocybe</taxon>
    </lineage>
</organism>
<feature type="region of interest" description="Disordered" evidence="1">
    <location>
        <begin position="1"/>
        <end position="26"/>
    </location>
</feature>
<protein>
    <recommendedName>
        <fullName evidence="4">Reverse transcriptase domain-containing protein</fullName>
    </recommendedName>
</protein>